<dbReference type="InterPro" id="IPR016192">
    <property type="entry name" value="APOBEC/CMP_deaminase_Zn-bd"/>
</dbReference>
<comment type="similarity">
    <text evidence="4 15">In the N-terminal section; belongs to the cytidine and deoxycytidylate deaminase family.</text>
</comment>
<evidence type="ECO:0000256" key="11">
    <source>
        <dbReference type="ARBA" id="ARBA00023002"/>
    </source>
</evidence>
<feature type="binding site" evidence="17">
    <location>
        <position position="185"/>
    </location>
    <ligand>
        <name>substrate</name>
    </ligand>
</feature>
<evidence type="ECO:0000256" key="8">
    <source>
        <dbReference type="ARBA" id="ARBA00022801"/>
    </source>
</evidence>
<dbReference type="GO" id="GO:0008835">
    <property type="term" value="F:diaminohydroxyphosphoribosylaminopyrimidine deaminase activity"/>
    <property type="evidence" value="ECO:0007669"/>
    <property type="project" value="UniProtKB-EC"/>
</dbReference>
<dbReference type="InterPro" id="IPR050765">
    <property type="entry name" value="Riboflavin_Biosynth_HTPR"/>
</dbReference>
<dbReference type="NCBIfam" id="TIGR00227">
    <property type="entry name" value="ribD_Cterm"/>
    <property type="match status" value="1"/>
</dbReference>
<dbReference type="Gene3D" id="3.40.430.10">
    <property type="entry name" value="Dihydrofolate Reductase, subunit A"/>
    <property type="match status" value="1"/>
</dbReference>
<dbReference type="CDD" id="cd01284">
    <property type="entry name" value="Riboflavin_deaminase-reductase"/>
    <property type="match status" value="1"/>
</dbReference>
<evidence type="ECO:0000313" key="21">
    <source>
        <dbReference type="Proteomes" id="UP000282028"/>
    </source>
</evidence>
<keyword evidence="9 15" id="KW-0862">Zinc</keyword>
<evidence type="ECO:0000259" key="19">
    <source>
        <dbReference type="PROSITE" id="PS51747"/>
    </source>
</evidence>
<dbReference type="GO" id="GO:0008270">
    <property type="term" value="F:zinc ion binding"/>
    <property type="evidence" value="ECO:0007669"/>
    <property type="project" value="InterPro"/>
</dbReference>
<dbReference type="EC" id="3.5.4.26" evidence="15"/>
<evidence type="ECO:0000256" key="18">
    <source>
        <dbReference type="PIRSR" id="PIRSR006769-3"/>
    </source>
</evidence>
<evidence type="ECO:0000256" key="17">
    <source>
        <dbReference type="PIRSR" id="PIRSR006769-2"/>
    </source>
</evidence>
<evidence type="ECO:0000256" key="2">
    <source>
        <dbReference type="ARBA" id="ARBA00004882"/>
    </source>
</evidence>
<dbReference type="NCBIfam" id="TIGR00326">
    <property type="entry name" value="eubact_ribD"/>
    <property type="match status" value="1"/>
</dbReference>
<dbReference type="EMBL" id="RHHR01000010">
    <property type="protein sequence ID" value="RNB75268.1"/>
    <property type="molecule type" value="Genomic_DNA"/>
</dbReference>
<protein>
    <recommendedName>
        <fullName evidence="15">Riboflavin biosynthesis protein RibD</fullName>
    </recommendedName>
    <domain>
        <recommendedName>
            <fullName evidence="15">Diaminohydroxyphosphoribosylaminopyrimidine deaminase</fullName>
            <shortName evidence="15">DRAP deaminase</shortName>
            <ecNumber evidence="15">3.5.4.26</ecNumber>
        </recommendedName>
        <alternativeName>
            <fullName evidence="15">Riboflavin-specific deaminase</fullName>
        </alternativeName>
    </domain>
    <domain>
        <recommendedName>
            <fullName evidence="15">5-amino-6-(5-phosphoribosylamino)uracil reductase</fullName>
            <ecNumber evidence="15">1.1.1.193</ecNumber>
        </recommendedName>
        <alternativeName>
            <fullName evidence="15">HTP reductase</fullName>
        </alternativeName>
    </domain>
</protein>
<feature type="binding site" evidence="17">
    <location>
        <position position="205"/>
    </location>
    <ligand>
        <name>substrate</name>
    </ligand>
</feature>
<dbReference type="Proteomes" id="UP000282028">
    <property type="component" value="Unassembled WGS sequence"/>
</dbReference>
<dbReference type="InterPro" id="IPR024072">
    <property type="entry name" value="DHFR-like_dom_sf"/>
</dbReference>
<comment type="function">
    <text evidence="1 15">Converts 2,5-diamino-6-(ribosylamino)-4(3h)-pyrimidinone 5'-phosphate into 5-amino-6-(ribosylamino)-2,4(1h,3h)-pyrimidinedione 5'-phosphate.</text>
</comment>
<proteinExistence type="inferred from homology"/>
<evidence type="ECO:0000256" key="14">
    <source>
        <dbReference type="ARBA" id="ARBA00049886"/>
    </source>
</evidence>
<dbReference type="FunFam" id="3.40.140.10:FF:000025">
    <property type="entry name" value="Riboflavin biosynthesis protein RibD"/>
    <property type="match status" value="1"/>
</dbReference>
<dbReference type="SUPFAM" id="SSF53597">
    <property type="entry name" value="Dihydrofolate reductase-like"/>
    <property type="match status" value="1"/>
</dbReference>
<dbReference type="InterPro" id="IPR002125">
    <property type="entry name" value="CMP_dCMP_dom"/>
</dbReference>
<evidence type="ECO:0000256" key="13">
    <source>
        <dbReference type="ARBA" id="ARBA00049861"/>
    </source>
</evidence>
<comment type="cofactor">
    <cofactor evidence="15 18">
        <name>Zn(2+)</name>
        <dbReference type="ChEBI" id="CHEBI:29105"/>
    </cofactor>
    <text evidence="15 18">Binds 1 zinc ion.</text>
</comment>
<dbReference type="InterPro" id="IPR002734">
    <property type="entry name" value="RibDG_C"/>
</dbReference>
<sequence length="370" mass="39469">MKTDIDYMSMAIDLAKSAKGQTSPNPLVGAIVVKNGTIVGMGAHLRAGEPHAEIHALKMAGNQAVGSTLYVSLEPCSHHGKTPPCTDAILSSGVRKVVVATKDPNPLVAGSGVDKLKDAGLEVVVGIQEQEAIQLNEVFFHYVQTSRPFVTLKTASTLDGKIATCTGHSRWITGVASREEVHDLRRMHDAILVGVGTVLSDDPELTARHAGSIAGKQPIRIILDRQLRTPLNARVTQCEDAKTWIITTSASSQKKTEELTAKGVMVITLDGELQINHVLAVLGERGITSLLVEGGAEINAAFLQAKAIQKIISYVSLKLVGGKAAPSIFGGIGYASMDDAVRLVHTEIKPIDEQDIRIVGYPQWMVGRGQ</sequence>
<dbReference type="OrthoDB" id="9800865at2"/>
<evidence type="ECO:0000256" key="10">
    <source>
        <dbReference type="ARBA" id="ARBA00022857"/>
    </source>
</evidence>
<feature type="binding site" evidence="17">
    <location>
        <position position="155"/>
    </location>
    <ligand>
        <name>NADP(+)</name>
        <dbReference type="ChEBI" id="CHEBI:58349"/>
    </ligand>
</feature>
<evidence type="ECO:0000256" key="7">
    <source>
        <dbReference type="ARBA" id="ARBA00022723"/>
    </source>
</evidence>
<evidence type="ECO:0000256" key="15">
    <source>
        <dbReference type="PIRNR" id="PIRNR006769"/>
    </source>
</evidence>
<evidence type="ECO:0000256" key="6">
    <source>
        <dbReference type="ARBA" id="ARBA00022619"/>
    </source>
</evidence>
<comment type="catalytic activity">
    <reaction evidence="13 15">
        <text>5-amino-6-(5-phospho-D-ribitylamino)uracil + NADP(+) = 5-amino-6-(5-phospho-D-ribosylamino)uracil + NADPH + H(+)</text>
        <dbReference type="Rhea" id="RHEA:17845"/>
        <dbReference type="ChEBI" id="CHEBI:15378"/>
        <dbReference type="ChEBI" id="CHEBI:57783"/>
        <dbReference type="ChEBI" id="CHEBI:58349"/>
        <dbReference type="ChEBI" id="CHEBI:58421"/>
        <dbReference type="ChEBI" id="CHEBI:58453"/>
        <dbReference type="EC" id="1.1.1.193"/>
    </reaction>
</comment>
<keyword evidence="11 15" id="KW-0560">Oxidoreductase</keyword>
<feature type="active site" description="Proton donor" evidence="16">
    <location>
        <position position="53"/>
    </location>
</feature>
<evidence type="ECO:0000256" key="16">
    <source>
        <dbReference type="PIRSR" id="PIRSR006769-1"/>
    </source>
</evidence>
<dbReference type="PANTHER" id="PTHR38011">
    <property type="entry name" value="DIHYDROFOLATE REDUCTASE FAMILY PROTEIN (AFU_ORTHOLOGUE AFUA_8G06820)"/>
    <property type="match status" value="1"/>
</dbReference>
<evidence type="ECO:0000256" key="1">
    <source>
        <dbReference type="ARBA" id="ARBA00002151"/>
    </source>
</evidence>
<evidence type="ECO:0000313" key="20">
    <source>
        <dbReference type="EMBL" id="RNB75268.1"/>
    </source>
</evidence>
<evidence type="ECO:0000256" key="9">
    <source>
        <dbReference type="ARBA" id="ARBA00022833"/>
    </source>
</evidence>
<dbReference type="AlphaFoldDB" id="A0A3M8CI44"/>
<dbReference type="PANTHER" id="PTHR38011:SF7">
    <property type="entry name" value="2,5-DIAMINO-6-RIBOSYLAMINO-4(3H)-PYRIMIDINONE 5'-PHOSPHATE REDUCTASE"/>
    <property type="match status" value="1"/>
</dbReference>
<keyword evidence="21" id="KW-1185">Reference proteome</keyword>
<comment type="caution">
    <text evidence="20">The sequence shown here is derived from an EMBL/GenBank/DDBJ whole genome shotgun (WGS) entry which is preliminary data.</text>
</comment>
<dbReference type="InterPro" id="IPR004794">
    <property type="entry name" value="Eubact_RibD"/>
</dbReference>
<dbReference type="InterPro" id="IPR016193">
    <property type="entry name" value="Cytidine_deaminase-like"/>
</dbReference>
<feature type="binding site" evidence="17">
    <location>
        <position position="208"/>
    </location>
    <ligand>
        <name>substrate</name>
    </ligand>
</feature>
<feature type="binding site" evidence="17">
    <location>
        <position position="197"/>
    </location>
    <ligand>
        <name>NADP(+)</name>
        <dbReference type="ChEBI" id="CHEBI:58349"/>
    </ligand>
</feature>
<dbReference type="GO" id="GO:0008703">
    <property type="term" value="F:5-amino-6-(5-phosphoribosylamino)uracil reductase activity"/>
    <property type="evidence" value="ECO:0007669"/>
    <property type="project" value="UniProtKB-EC"/>
</dbReference>
<dbReference type="GO" id="GO:0050661">
    <property type="term" value="F:NADP binding"/>
    <property type="evidence" value="ECO:0007669"/>
    <property type="project" value="InterPro"/>
</dbReference>
<feature type="binding site" evidence="17">
    <location>
        <position position="171"/>
    </location>
    <ligand>
        <name>NADP(+)</name>
        <dbReference type="ChEBI" id="CHEBI:58349"/>
    </ligand>
</feature>
<keyword evidence="10 15" id="KW-0521">NADP</keyword>
<feature type="binding site" evidence="17">
    <location>
        <position position="201"/>
    </location>
    <ligand>
        <name>NADP(+)</name>
        <dbReference type="ChEBI" id="CHEBI:58349"/>
    </ligand>
</feature>
<feature type="binding site" evidence="18">
    <location>
        <position position="51"/>
    </location>
    <ligand>
        <name>Zn(2+)</name>
        <dbReference type="ChEBI" id="CHEBI:29105"/>
        <note>catalytic</note>
    </ligand>
</feature>
<dbReference type="RefSeq" id="WP_122908246.1">
    <property type="nucleotide sequence ID" value="NZ_CBCSBE010000001.1"/>
</dbReference>
<keyword evidence="8 15" id="KW-0378">Hydrolase</keyword>
<dbReference type="Gene3D" id="3.40.140.10">
    <property type="entry name" value="Cytidine Deaminase, domain 2"/>
    <property type="match status" value="1"/>
</dbReference>
<dbReference type="SUPFAM" id="SSF53927">
    <property type="entry name" value="Cytidine deaminase-like"/>
    <property type="match status" value="1"/>
</dbReference>
<keyword evidence="12" id="KW-0511">Multifunctional enzyme</keyword>
<dbReference type="Pfam" id="PF00383">
    <property type="entry name" value="dCMP_cyt_deam_1"/>
    <property type="match status" value="1"/>
</dbReference>
<dbReference type="UniPathway" id="UPA00275">
    <property type="reaction ID" value="UER00401"/>
</dbReference>
<comment type="similarity">
    <text evidence="5 15">In the C-terminal section; belongs to the HTP reductase family.</text>
</comment>
<dbReference type="PROSITE" id="PS51747">
    <property type="entry name" value="CYT_DCMP_DEAMINASES_2"/>
    <property type="match status" value="1"/>
</dbReference>
<feature type="binding site" evidence="17">
    <location>
        <begin position="295"/>
        <end position="301"/>
    </location>
    <ligand>
        <name>NADP(+)</name>
        <dbReference type="ChEBI" id="CHEBI:58349"/>
    </ligand>
</feature>
<gene>
    <name evidence="20" type="primary">ribD</name>
    <name evidence="20" type="ORF">EDM52_06675</name>
</gene>
<evidence type="ECO:0000256" key="12">
    <source>
        <dbReference type="ARBA" id="ARBA00023268"/>
    </source>
</evidence>
<feature type="binding site" evidence="18">
    <location>
        <position position="76"/>
    </location>
    <ligand>
        <name>Zn(2+)</name>
        <dbReference type="ChEBI" id="CHEBI:29105"/>
        <note>catalytic</note>
    </ligand>
</feature>
<feature type="domain" description="CMP/dCMP-type deaminase" evidence="19">
    <location>
        <begin position="2"/>
        <end position="124"/>
    </location>
</feature>
<evidence type="ECO:0000256" key="4">
    <source>
        <dbReference type="ARBA" id="ARBA00005259"/>
    </source>
</evidence>
<name>A0A3M8CI44_9BACL</name>
<dbReference type="PIRSF" id="PIRSF006769">
    <property type="entry name" value="RibD"/>
    <property type="match status" value="1"/>
</dbReference>
<comment type="pathway">
    <text evidence="2 15">Cofactor biosynthesis; riboflavin biosynthesis; 5-amino-6-(D-ribitylamino)uracil from GTP: step 2/4.</text>
</comment>
<evidence type="ECO:0000256" key="5">
    <source>
        <dbReference type="ARBA" id="ARBA00007417"/>
    </source>
</evidence>
<accession>A0A3M8CI44</accession>
<keyword evidence="6 15" id="KW-0686">Riboflavin biosynthesis</keyword>
<comment type="pathway">
    <text evidence="3 15">Cofactor biosynthesis; riboflavin biosynthesis; 5-amino-6-(D-ribitylamino)uracil from GTP: step 3/4.</text>
</comment>
<feature type="binding site" evidence="18">
    <location>
        <position position="85"/>
    </location>
    <ligand>
        <name>Zn(2+)</name>
        <dbReference type="ChEBI" id="CHEBI:29105"/>
        <note>catalytic</note>
    </ligand>
</feature>
<keyword evidence="7 15" id="KW-0479">Metal-binding</keyword>
<dbReference type="InterPro" id="IPR011549">
    <property type="entry name" value="RibD_C"/>
</dbReference>
<reference evidence="20 21" key="1">
    <citation type="submission" date="2018-10" db="EMBL/GenBank/DDBJ databases">
        <title>Phylogenomics of Brevibacillus.</title>
        <authorList>
            <person name="Dunlap C."/>
        </authorList>
    </citation>
    <scope>NUCLEOTIDE SEQUENCE [LARGE SCALE GENOMIC DNA]</scope>
    <source>
        <strain evidence="20 21">JCM 12215</strain>
    </source>
</reference>
<dbReference type="GO" id="GO:0009231">
    <property type="term" value="P:riboflavin biosynthetic process"/>
    <property type="evidence" value="ECO:0007669"/>
    <property type="project" value="UniProtKB-UniPathway"/>
</dbReference>
<feature type="binding site" evidence="17">
    <location>
        <position position="169"/>
    </location>
    <ligand>
        <name>NADP(+)</name>
        <dbReference type="ChEBI" id="CHEBI:58349"/>
    </ligand>
</feature>
<dbReference type="Pfam" id="PF01872">
    <property type="entry name" value="RibD_C"/>
    <property type="match status" value="1"/>
</dbReference>
<organism evidence="20 21">
    <name type="scientific">Brevibacillus invocatus</name>
    <dbReference type="NCBI Taxonomy" id="173959"/>
    <lineage>
        <taxon>Bacteria</taxon>
        <taxon>Bacillati</taxon>
        <taxon>Bacillota</taxon>
        <taxon>Bacilli</taxon>
        <taxon>Bacillales</taxon>
        <taxon>Paenibacillaceae</taxon>
        <taxon>Brevibacillus</taxon>
    </lineage>
</organism>
<dbReference type="PROSITE" id="PS00903">
    <property type="entry name" value="CYT_DCMP_DEAMINASES_1"/>
    <property type="match status" value="1"/>
</dbReference>
<evidence type="ECO:0000256" key="3">
    <source>
        <dbReference type="ARBA" id="ARBA00004910"/>
    </source>
</evidence>
<feature type="binding site" evidence="17">
    <location>
        <position position="293"/>
    </location>
    <ligand>
        <name>substrate</name>
    </ligand>
</feature>
<comment type="catalytic activity">
    <reaction evidence="14 15">
        <text>2,5-diamino-6-hydroxy-4-(5-phosphoribosylamino)-pyrimidine + H2O + H(+) = 5-amino-6-(5-phospho-D-ribosylamino)uracil + NH4(+)</text>
        <dbReference type="Rhea" id="RHEA:21868"/>
        <dbReference type="ChEBI" id="CHEBI:15377"/>
        <dbReference type="ChEBI" id="CHEBI:15378"/>
        <dbReference type="ChEBI" id="CHEBI:28938"/>
        <dbReference type="ChEBI" id="CHEBI:58453"/>
        <dbReference type="ChEBI" id="CHEBI:58614"/>
        <dbReference type="EC" id="3.5.4.26"/>
    </reaction>
</comment>
<dbReference type="EC" id="1.1.1.193" evidence="15"/>